<evidence type="ECO:0000256" key="2">
    <source>
        <dbReference type="ARBA" id="ARBA00022617"/>
    </source>
</evidence>
<evidence type="ECO:0000256" key="5">
    <source>
        <dbReference type="ARBA" id="ARBA00023004"/>
    </source>
</evidence>
<sequence>MLSSLWRIVETDEEGLQVKASKSQQNPDEVSSSGGSPIYLTGKVFTMASCVLCKAAFANKCTDQDLFISLAREALAATGGFDLSDLFPALEFLHVTSGAKARIAKIHRMIDRVAGTSKGMKEDLVDVLRRLQGSGKFEFPITANNDMFTAGMDTAGYVYSWSGYSNNRLGYVVMEKVQTEMREAFIGKKDVREADIQELTYLNPFDYFVGDNLEYLPFGAGRRIGIANLELPLAHLPYHFY</sequence>
<keyword evidence="6" id="KW-0503">Monooxygenase</keyword>
<evidence type="ECO:0000256" key="1">
    <source>
        <dbReference type="ARBA" id="ARBA00010617"/>
    </source>
</evidence>
<comment type="similarity">
    <text evidence="1">Belongs to the cytochrome P450 family.</text>
</comment>
<keyword evidence="8" id="KW-1185">Reference proteome</keyword>
<reference evidence="7 8" key="1">
    <citation type="journal article" date="2021" name="Commun. Biol.">
        <title>The genome of Shorea leprosula (Dipterocarpaceae) highlights the ecological relevance of drought in aseasonal tropical rainforests.</title>
        <authorList>
            <person name="Ng K.K.S."/>
            <person name="Kobayashi M.J."/>
            <person name="Fawcett J.A."/>
            <person name="Hatakeyama M."/>
            <person name="Paape T."/>
            <person name="Ng C.H."/>
            <person name="Ang C.C."/>
            <person name="Tnah L.H."/>
            <person name="Lee C.T."/>
            <person name="Nishiyama T."/>
            <person name="Sese J."/>
            <person name="O'Brien M.J."/>
            <person name="Copetti D."/>
            <person name="Mohd Noor M.I."/>
            <person name="Ong R.C."/>
            <person name="Putra M."/>
            <person name="Sireger I.Z."/>
            <person name="Indrioko S."/>
            <person name="Kosugi Y."/>
            <person name="Izuno A."/>
            <person name="Isagi Y."/>
            <person name="Lee S.L."/>
            <person name="Shimizu K.K."/>
        </authorList>
    </citation>
    <scope>NUCLEOTIDE SEQUENCE [LARGE SCALE GENOMIC DNA]</scope>
    <source>
        <strain evidence="7">214</strain>
    </source>
</reference>
<dbReference type="GO" id="GO:0016705">
    <property type="term" value="F:oxidoreductase activity, acting on paired donors, with incorporation or reduction of molecular oxygen"/>
    <property type="evidence" value="ECO:0007669"/>
    <property type="project" value="InterPro"/>
</dbReference>
<keyword evidence="4" id="KW-0560">Oxidoreductase</keyword>
<dbReference type="PANTHER" id="PTHR47953">
    <property type="entry name" value="OS08G0105600 PROTEIN"/>
    <property type="match status" value="1"/>
</dbReference>
<evidence type="ECO:0000256" key="6">
    <source>
        <dbReference type="ARBA" id="ARBA00023033"/>
    </source>
</evidence>
<dbReference type="PANTHER" id="PTHR47953:SF16">
    <property type="entry name" value="CYTOCHROME P450 71D8"/>
    <property type="match status" value="1"/>
</dbReference>
<dbReference type="GO" id="GO:0005506">
    <property type="term" value="F:iron ion binding"/>
    <property type="evidence" value="ECO:0007669"/>
    <property type="project" value="InterPro"/>
</dbReference>
<keyword evidence="2" id="KW-0349">Heme</keyword>
<dbReference type="EMBL" id="BPVZ01000051">
    <property type="protein sequence ID" value="GKV18780.1"/>
    <property type="molecule type" value="Genomic_DNA"/>
</dbReference>
<dbReference type="InterPro" id="IPR052306">
    <property type="entry name" value="CYP450_71D"/>
</dbReference>
<accession>A0AAV5K6T2</accession>
<evidence type="ECO:0000313" key="7">
    <source>
        <dbReference type="EMBL" id="GKV18780.1"/>
    </source>
</evidence>
<dbReference type="Gene3D" id="1.10.630.10">
    <property type="entry name" value="Cytochrome P450"/>
    <property type="match status" value="1"/>
</dbReference>
<keyword evidence="5" id="KW-0408">Iron</keyword>
<evidence type="ECO:0000256" key="4">
    <source>
        <dbReference type="ARBA" id="ARBA00023002"/>
    </source>
</evidence>
<proteinExistence type="inferred from homology"/>
<evidence type="ECO:0000256" key="3">
    <source>
        <dbReference type="ARBA" id="ARBA00022723"/>
    </source>
</evidence>
<name>A0AAV5K6T2_9ROSI</name>
<dbReference type="GO" id="GO:0004497">
    <property type="term" value="F:monooxygenase activity"/>
    <property type="evidence" value="ECO:0007669"/>
    <property type="project" value="UniProtKB-KW"/>
</dbReference>
<keyword evidence="3" id="KW-0479">Metal-binding</keyword>
<dbReference type="SUPFAM" id="SSF48264">
    <property type="entry name" value="Cytochrome P450"/>
    <property type="match status" value="1"/>
</dbReference>
<evidence type="ECO:0000313" key="8">
    <source>
        <dbReference type="Proteomes" id="UP001054252"/>
    </source>
</evidence>
<dbReference type="GO" id="GO:0020037">
    <property type="term" value="F:heme binding"/>
    <property type="evidence" value="ECO:0007669"/>
    <property type="project" value="InterPro"/>
</dbReference>
<dbReference type="AlphaFoldDB" id="A0AAV5K6T2"/>
<dbReference type="Proteomes" id="UP001054252">
    <property type="component" value="Unassembled WGS sequence"/>
</dbReference>
<comment type="caution">
    <text evidence="7">The sequence shown here is derived from an EMBL/GenBank/DDBJ whole genome shotgun (WGS) entry which is preliminary data.</text>
</comment>
<gene>
    <name evidence="7" type="ORF">SLEP1_g29118</name>
</gene>
<protein>
    <submittedName>
        <fullName evidence="7">Uncharacterized protein</fullName>
    </submittedName>
</protein>
<dbReference type="InterPro" id="IPR036396">
    <property type="entry name" value="Cyt_P450_sf"/>
</dbReference>
<organism evidence="7 8">
    <name type="scientific">Rubroshorea leprosula</name>
    <dbReference type="NCBI Taxonomy" id="152421"/>
    <lineage>
        <taxon>Eukaryota</taxon>
        <taxon>Viridiplantae</taxon>
        <taxon>Streptophyta</taxon>
        <taxon>Embryophyta</taxon>
        <taxon>Tracheophyta</taxon>
        <taxon>Spermatophyta</taxon>
        <taxon>Magnoliopsida</taxon>
        <taxon>eudicotyledons</taxon>
        <taxon>Gunneridae</taxon>
        <taxon>Pentapetalae</taxon>
        <taxon>rosids</taxon>
        <taxon>malvids</taxon>
        <taxon>Malvales</taxon>
        <taxon>Dipterocarpaceae</taxon>
        <taxon>Rubroshorea</taxon>
    </lineage>
</organism>